<protein>
    <submittedName>
        <fullName evidence="2">Uncharacterized protein</fullName>
    </submittedName>
</protein>
<evidence type="ECO:0000256" key="1">
    <source>
        <dbReference type="SAM" id="MobiDB-lite"/>
    </source>
</evidence>
<evidence type="ECO:0000313" key="2">
    <source>
        <dbReference type="EMBL" id="KAK3849392.1"/>
    </source>
</evidence>
<feature type="region of interest" description="Disordered" evidence="1">
    <location>
        <begin position="59"/>
        <end position="92"/>
    </location>
</feature>
<dbReference type="AlphaFoldDB" id="A0AAE1BFU8"/>
<proteinExistence type="predicted"/>
<sequence>MPPPLLHTSWTPLPSLHTPPLYSTPPGPLSLYSTPHPFTPHLLPSRLRRPLHHVEGQVSAVGTASPQPMGDRIQHPRANRKQDLVAANLSGQ</sequence>
<gene>
    <name evidence="2" type="ORF">Pcinc_043854</name>
</gene>
<keyword evidence="3" id="KW-1185">Reference proteome</keyword>
<accession>A0AAE1BFU8</accession>
<reference evidence="2" key="1">
    <citation type="submission" date="2023-10" db="EMBL/GenBank/DDBJ databases">
        <title>Genome assemblies of two species of porcelain crab, Petrolisthes cinctipes and Petrolisthes manimaculis (Anomura: Porcellanidae).</title>
        <authorList>
            <person name="Angst P."/>
        </authorList>
    </citation>
    <scope>NUCLEOTIDE SEQUENCE</scope>
    <source>
        <strain evidence="2">PB745_01</strain>
        <tissue evidence="2">Gill</tissue>
    </source>
</reference>
<feature type="region of interest" description="Disordered" evidence="1">
    <location>
        <begin position="1"/>
        <end position="29"/>
    </location>
</feature>
<dbReference type="EMBL" id="JAWQEG010008954">
    <property type="protein sequence ID" value="KAK3849392.1"/>
    <property type="molecule type" value="Genomic_DNA"/>
</dbReference>
<organism evidence="2 3">
    <name type="scientific">Petrolisthes cinctipes</name>
    <name type="common">Flat porcelain crab</name>
    <dbReference type="NCBI Taxonomy" id="88211"/>
    <lineage>
        <taxon>Eukaryota</taxon>
        <taxon>Metazoa</taxon>
        <taxon>Ecdysozoa</taxon>
        <taxon>Arthropoda</taxon>
        <taxon>Crustacea</taxon>
        <taxon>Multicrustacea</taxon>
        <taxon>Malacostraca</taxon>
        <taxon>Eumalacostraca</taxon>
        <taxon>Eucarida</taxon>
        <taxon>Decapoda</taxon>
        <taxon>Pleocyemata</taxon>
        <taxon>Anomura</taxon>
        <taxon>Galatheoidea</taxon>
        <taxon>Porcellanidae</taxon>
        <taxon>Petrolisthes</taxon>
    </lineage>
</organism>
<evidence type="ECO:0000313" key="3">
    <source>
        <dbReference type="Proteomes" id="UP001286313"/>
    </source>
</evidence>
<dbReference type="Proteomes" id="UP001286313">
    <property type="component" value="Unassembled WGS sequence"/>
</dbReference>
<comment type="caution">
    <text evidence="2">The sequence shown here is derived from an EMBL/GenBank/DDBJ whole genome shotgun (WGS) entry which is preliminary data.</text>
</comment>
<name>A0AAE1BFU8_PETCI</name>